<keyword evidence="4" id="KW-1185">Reference proteome</keyword>
<feature type="region of interest" description="Disordered" evidence="1">
    <location>
        <begin position="412"/>
        <end position="458"/>
    </location>
</feature>
<organism evidence="3 4">
    <name type="scientific">Rathayibacter caricis DSM 15933</name>
    <dbReference type="NCBI Taxonomy" id="1328867"/>
    <lineage>
        <taxon>Bacteria</taxon>
        <taxon>Bacillati</taxon>
        <taxon>Actinomycetota</taxon>
        <taxon>Actinomycetes</taxon>
        <taxon>Micrococcales</taxon>
        <taxon>Microbacteriaceae</taxon>
        <taxon>Rathayibacter</taxon>
    </lineage>
</organism>
<evidence type="ECO:0008006" key="5">
    <source>
        <dbReference type="Google" id="ProtNLM"/>
    </source>
</evidence>
<feature type="transmembrane region" description="Helical" evidence="2">
    <location>
        <begin position="253"/>
        <end position="271"/>
    </location>
</feature>
<keyword evidence="2" id="KW-1133">Transmembrane helix</keyword>
<comment type="caution">
    <text evidence="3">The sequence shown here is derived from an EMBL/GenBank/DDBJ whole genome shotgun (WGS) entry which is preliminary data.</text>
</comment>
<feature type="transmembrane region" description="Helical" evidence="2">
    <location>
        <begin position="334"/>
        <end position="355"/>
    </location>
</feature>
<proteinExistence type="predicted"/>
<protein>
    <recommendedName>
        <fullName evidence="5">O-antigen ligase domain-containing protein</fullName>
    </recommendedName>
</protein>
<sequence length="458" mass="47927">MTQLILWIVVCLTASAVLASRLRFLIALSIALHVLLPTIAISVVVGNPTGVPGVHPGGWLALIGVGVQFLLHLEESVSVALRNKLLISAGLVMTVAAVLFTVDASGVGGLGLIVNQIVAPFALFVLIRIELGRRAASGTFLARSVIVFGAVASAVALLVWLRLIPQPFDAELRGYSWYGVEFVRSLGTLDHPLALSLLMTLCIALLPSVRSSVAQVSLGIAFLATIFLTESRTGLLLGAIGLVVVMVRKGATVGARLAALGAMAGALLLYLNSTLASGLAEKLVDDTGSANARTLAIQAILGDWTAYAVVGAGSGISFDVARSLGLRTSFENPLLMYMVDFGLLATIIYFGAMAMTALRRGTRSTPGGQAAGILVFIAVQTYSSVGSNTSAGALLWIAVGFAARDALRSDKTDEMVVSSPTPRRGATRRSIDQQRRSRQPPTAPTRLVTKSAWAGRAQ</sequence>
<dbReference type="EMBL" id="PZPL01000001">
    <property type="protein sequence ID" value="PTL73482.1"/>
    <property type="molecule type" value="Genomic_DNA"/>
</dbReference>
<feature type="transmembrane region" description="Helical" evidence="2">
    <location>
        <begin position="108"/>
        <end position="129"/>
    </location>
</feature>
<dbReference type="AlphaFoldDB" id="A0A2T4UVC2"/>
<name>A0A2T4UVC2_9MICO</name>
<feature type="transmembrane region" description="Helical" evidence="2">
    <location>
        <begin position="183"/>
        <end position="206"/>
    </location>
</feature>
<evidence type="ECO:0000256" key="1">
    <source>
        <dbReference type="SAM" id="MobiDB-lite"/>
    </source>
</evidence>
<feature type="transmembrane region" description="Helical" evidence="2">
    <location>
        <begin position="56"/>
        <end position="73"/>
    </location>
</feature>
<keyword evidence="2" id="KW-0812">Transmembrane</keyword>
<dbReference type="Proteomes" id="UP000241085">
    <property type="component" value="Unassembled WGS sequence"/>
</dbReference>
<feature type="transmembrane region" description="Helical" evidence="2">
    <location>
        <begin position="218"/>
        <end position="247"/>
    </location>
</feature>
<accession>A0A2T4UVC2</accession>
<dbReference type="PANTHER" id="PTHR37422:SF13">
    <property type="entry name" value="LIPOPOLYSACCHARIDE BIOSYNTHESIS PROTEIN PA4999-RELATED"/>
    <property type="match status" value="1"/>
</dbReference>
<reference evidence="3 4" key="1">
    <citation type="submission" date="2018-03" db="EMBL/GenBank/DDBJ databases">
        <title>Bacteriophage NCPPB3778 and a type I-E CRISPR drive the evolution of the US Biological Select Agent, Rathayibacter toxicus.</title>
        <authorList>
            <person name="Davis E.W.II."/>
            <person name="Tabima J.F."/>
            <person name="Weisberg A.J."/>
            <person name="Dantas Lopes L."/>
            <person name="Wiseman M.S."/>
            <person name="Wiseman M.S."/>
            <person name="Pupko T."/>
            <person name="Belcher M.S."/>
            <person name="Sechler A.J."/>
            <person name="Tancos M.A."/>
            <person name="Schroeder B.K."/>
            <person name="Murray T.D."/>
            <person name="Luster D.G."/>
            <person name="Schneider W.L."/>
            <person name="Rogers E."/>
            <person name="Andreote F.D."/>
            <person name="Grunwald N.J."/>
            <person name="Putnam M.L."/>
            <person name="Chang J.H."/>
        </authorList>
    </citation>
    <scope>NUCLEOTIDE SEQUENCE [LARGE SCALE GENOMIC DNA]</scope>
    <source>
        <strain evidence="3 4">DSM 15933</strain>
    </source>
</reference>
<feature type="transmembrane region" description="Helical" evidence="2">
    <location>
        <begin position="141"/>
        <end position="163"/>
    </location>
</feature>
<feature type="transmembrane region" description="Helical" evidence="2">
    <location>
        <begin position="292"/>
        <end position="314"/>
    </location>
</feature>
<keyword evidence="2" id="KW-0472">Membrane</keyword>
<evidence type="ECO:0000313" key="4">
    <source>
        <dbReference type="Proteomes" id="UP000241085"/>
    </source>
</evidence>
<evidence type="ECO:0000256" key="2">
    <source>
        <dbReference type="SAM" id="Phobius"/>
    </source>
</evidence>
<feature type="transmembrane region" description="Helical" evidence="2">
    <location>
        <begin position="85"/>
        <end position="102"/>
    </location>
</feature>
<dbReference type="PANTHER" id="PTHR37422">
    <property type="entry name" value="TEICHURONIC ACID BIOSYNTHESIS PROTEIN TUAE"/>
    <property type="match status" value="1"/>
</dbReference>
<gene>
    <name evidence="3" type="ORF">C1I63_11920</name>
</gene>
<evidence type="ECO:0000313" key="3">
    <source>
        <dbReference type="EMBL" id="PTL73482.1"/>
    </source>
</evidence>
<dbReference type="RefSeq" id="WP_107574923.1">
    <property type="nucleotide sequence ID" value="NZ_PZPL01000001.1"/>
</dbReference>
<dbReference type="InterPro" id="IPR051533">
    <property type="entry name" value="WaaL-like"/>
</dbReference>